<dbReference type="SUPFAM" id="SSF56645">
    <property type="entry name" value="Acyl-CoA dehydrogenase NM domain-like"/>
    <property type="match status" value="1"/>
</dbReference>
<proteinExistence type="predicted"/>
<dbReference type="EMBL" id="CP019236">
    <property type="protein sequence ID" value="APW36309.1"/>
    <property type="molecule type" value="Genomic_DNA"/>
</dbReference>
<dbReference type="GO" id="GO:0016627">
    <property type="term" value="F:oxidoreductase activity, acting on the CH-CH group of donors"/>
    <property type="evidence" value="ECO:0007669"/>
    <property type="project" value="InterPro"/>
</dbReference>
<dbReference type="RefSeq" id="WP_076196583.1">
    <property type="nucleotide sequence ID" value="NZ_CP019236.1"/>
</dbReference>
<protein>
    <submittedName>
        <fullName evidence="1">Acyl-CoA dehydrogenase</fullName>
    </submittedName>
</protein>
<dbReference type="AlphaFoldDB" id="A0A1P8JRE1"/>
<organism evidence="1 2">
    <name type="scientific">Rhodoferax koreensis</name>
    <dbReference type="NCBI Taxonomy" id="1842727"/>
    <lineage>
        <taxon>Bacteria</taxon>
        <taxon>Pseudomonadati</taxon>
        <taxon>Pseudomonadota</taxon>
        <taxon>Betaproteobacteria</taxon>
        <taxon>Burkholderiales</taxon>
        <taxon>Comamonadaceae</taxon>
        <taxon>Rhodoferax</taxon>
    </lineage>
</organism>
<reference evidence="1 2" key="1">
    <citation type="submission" date="2017-01" db="EMBL/GenBank/DDBJ databases">
        <authorList>
            <person name="Mah S.A."/>
            <person name="Swanson W.J."/>
            <person name="Moy G.W."/>
            <person name="Vacquier V.D."/>
        </authorList>
    </citation>
    <scope>NUCLEOTIDE SEQUENCE [LARGE SCALE GENOMIC DNA]</scope>
    <source>
        <strain evidence="1 2">DCY110</strain>
    </source>
</reference>
<gene>
    <name evidence="1" type="ORF">RD110_03020</name>
</gene>
<evidence type="ECO:0000313" key="1">
    <source>
        <dbReference type="EMBL" id="APW36309.1"/>
    </source>
</evidence>
<dbReference type="InterPro" id="IPR046373">
    <property type="entry name" value="Acyl-CoA_Oxase/DH_mid-dom_sf"/>
</dbReference>
<sequence>MNRTEPWPQIDTLRATLTRMDGEGTPAGQLAELVALGLDHLPLPGSGATLARWQALAAVARHDLSLAKLYEGHTDALAVLQELAAGDAAPDDAIWGTWAAEPPGQRVLIDIDGDGRVALRGHKPWCSGAASVSHGLLTAWLADGSGPQLVAVSMRQGGIEVSAQHWCAVGMADSASLDVRFDKAPARLIGKPGDYLQRPGFWQGGAGIAACWYGGTLTLAEALHQAVAARPEPFRLAALGRIDVGLRATAALLRETAIWIDVHPTEDASTVTLRARQSAESTARLVLDEVGRALGATPFCRDARFARAAADLPVYIRQSHAERDFAALGERLTQRKESPWTL</sequence>
<dbReference type="InterPro" id="IPR009100">
    <property type="entry name" value="AcylCoA_DH/oxidase_NM_dom_sf"/>
</dbReference>
<dbReference type="Proteomes" id="UP000186609">
    <property type="component" value="Chromosome"/>
</dbReference>
<dbReference type="Gene3D" id="2.40.110.10">
    <property type="entry name" value="Butyryl-CoA Dehydrogenase, subunit A, domain 2"/>
    <property type="match status" value="1"/>
</dbReference>
<dbReference type="KEGG" id="rhy:RD110_03020"/>
<keyword evidence="2" id="KW-1185">Reference proteome</keyword>
<accession>A0A1P8JRE1</accession>
<evidence type="ECO:0000313" key="2">
    <source>
        <dbReference type="Proteomes" id="UP000186609"/>
    </source>
</evidence>
<dbReference type="OrthoDB" id="107064at2"/>
<name>A0A1P8JRE1_9BURK</name>
<dbReference type="STRING" id="1842727.RD110_03020"/>